<dbReference type="PANTHER" id="PTHR22744">
    <property type="entry name" value="HELIX LOOP HELIX PROTEIN 21-RELATED"/>
    <property type="match status" value="1"/>
</dbReference>
<dbReference type="Pfam" id="PF00651">
    <property type="entry name" value="BTB"/>
    <property type="match status" value="1"/>
</dbReference>
<dbReference type="Proteomes" id="UP001328107">
    <property type="component" value="Unassembled WGS sequence"/>
</dbReference>
<evidence type="ECO:0000259" key="1">
    <source>
        <dbReference type="PROSITE" id="PS50097"/>
    </source>
</evidence>
<dbReference type="InterPro" id="IPR000210">
    <property type="entry name" value="BTB/POZ_dom"/>
</dbReference>
<comment type="caution">
    <text evidence="2">The sequence shown here is derived from an EMBL/GenBank/DDBJ whole genome shotgun (WGS) entry which is preliminary data.</text>
</comment>
<dbReference type="InterPro" id="IPR011333">
    <property type="entry name" value="SKP1/BTB/POZ_sf"/>
</dbReference>
<dbReference type="PANTHER" id="PTHR22744:SF14">
    <property type="entry name" value="BTB DOMAIN-CONTAINING PROTEIN-RELATED"/>
    <property type="match status" value="1"/>
</dbReference>
<name>A0AAN5I3C0_9BILA</name>
<reference evidence="3" key="1">
    <citation type="submission" date="2022-10" db="EMBL/GenBank/DDBJ databases">
        <title>Genome assembly of Pristionchus species.</title>
        <authorList>
            <person name="Yoshida K."/>
            <person name="Sommer R.J."/>
        </authorList>
    </citation>
    <scope>NUCLEOTIDE SEQUENCE [LARGE SCALE GENOMIC DNA]</scope>
    <source>
        <strain evidence="3">RS5460</strain>
    </source>
</reference>
<accession>A0AAN5I3C0</accession>
<dbReference type="CDD" id="cd01165">
    <property type="entry name" value="BTB_POZ"/>
    <property type="match status" value="1"/>
</dbReference>
<dbReference type="Gene3D" id="3.30.710.10">
    <property type="entry name" value="Potassium Channel Kv1.1, Chain A"/>
    <property type="match status" value="1"/>
</dbReference>
<dbReference type="PROSITE" id="PS50097">
    <property type="entry name" value="BTB"/>
    <property type="match status" value="1"/>
</dbReference>
<evidence type="ECO:0000313" key="3">
    <source>
        <dbReference type="Proteomes" id="UP001328107"/>
    </source>
</evidence>
<evidence type="ECO:0000313" key="2">
    <source>
        <dbReference type="EMBL" id="GMR50144.1"/>
    </source>
</evidence>
<dbReference type="SMART" id="SM00225">
    <property type="entry name" value="BTB"/>
    <property type="match status" value="1"/>
</dbReference>
<dbReference type="AlphaFoldDB" id="A0AAN5I3C0"/>
<organism evidence="2 3">
    <name type="scientific">Pristionchus mayeri</name>
    <dbReference type="NCBI Taxonomy" id="1317129"/>
    <lineage>
        <taxon>Eukaryota</taxon>
        <taxon>Metazoa</taxon>
        <taxon>Ecdysozoa</taxon>
        <taxon>Nematoda</taxon>
        <taxon>Chromadorea</taxon>
        <taxon>Rhabditida</taxon>
        <taxon>Rhabditina</taxon>
        <taxon>Diplogasteromorpha</taxon>
        <taxon>Diplogasteroidea</taxon>
        <taxon>Neodiplogasteridae</taxon>
        <taxon>Pristionchus</taxon>
    </lineage>
</organism>
<sequence>DLESMSIDLAKLRSRDEHKNVDLIIEGQKLRISKDFLAYYSPVFAKMFSGDFSENGQKEVEIKDFVFEEFVYLAEYIYSSRTRLSGRLCSQWQRSLICLINSDSTS</sequence>
<feature type="non-terminal residue" evidence="2">
    <location>
        <position position="1"/>
    </location>
</feature>
<dbReference type="EMBL" id="BTRK01000004">
    <property type="protein sequence ID" value="GMR50144.1"/>
    <property type="molecule type" value="Genomic_DNA"/>
</dbReference>
<dbReference type="SUPFAM" id="SSF54695">
    <property type="entry name" value="POZ domain"/>
    <property type="match status" value="1"/>
</dbReference>
<protein>
    <recommendedName>
        <fullName evidence="1">BTB domain-containing protein</fullName>
    </recommendedName>
</protein>
<proteinExistence type="predicted"/>
<feature type="domain" description="BTB" evidence="1">
    <location>
        <begin position="19"/>
        <end position="86"/>
    </location>
</feature>
<gene>
    <name evidence="2" type="ORF">PMAYCL1PPCAC_20339</name>
</gene>
<keyword evidence="3" id="KW-1185">Reference proteome</keyword>